<dbReference type="Proteomes" id="UP001183414">
    <property type="component" value="Unassembled WGS sequence"/>
</dbReference>
<organism evidence="5 6">
    <name type="scientific">Streptomyces hazeniae</name>
    <dbReference type="NCBI Taxonomy" id="3075538"/>
    <lineage>
        <taxon>Bacteria</taxon>
        <taxon>Bacillati</taxon>
        <taxon>Actinomycetota</taxon>
        <taxon>Actinomycetes</taxon>
        <taxon>Kitasatosporales</taxon>
        <taxon>Streptomycetaceae</taxon>
        <taxon>Streptomyces</taxon>
    </lineage>
</organism>
<keyword evidence="2" id="KW-0812">Transmembrane</keyword>
<evidence type="ECO:0000256" key="2">
    <source>
        <dbReference type="SAM" id="Phobius"/>
    </source>
</evidence>
<feature type="chain" id="PRO_5045255855" evidence="3">
    <location>
        <begin position="27"/>
        <end position="174"/>
    </location>
</feature>
<evidence type="ECO:0000313" key="5">
    <source>
        <dbReference type="EMBL" id="MDT0381590.1"/>
    </source>
</evidence>
<dbReference type="RefSeq" id="WP_311675286.1">
    <property type="nucleotide sequence ID" value="NZ_JAVREQ010000024.1"/>
</dbReference>
<gene>
    <name evidence="5" type="ORF">RM572_22785</name>
</gene>
<feature type="domain" description="Excalibur calcium-binding" evidence="4">
    <location>
        <begin position="31"/>
        <end position="68"/>
    </location>
</feature>
<feature type="transmembrane region" description="Helical" evidence="2">
    <location>
        <begin position="147"/>
        <end position="168"/>
    </location>
</feature>
<evidence type="ECO:0000256" key="1">
    <source>
        <dbReference type="SAM" id="MobiDB-lite"/>
    </source>
</evidence>
<feature type="compositionally biased region" description="Low complexity" evidence="1">
    <location>
        <begin position="93"/>
        <end position="105"/>
    </location>
</feature>
<protein>
    <submittedName>
        <fullName evidence="5">Excalibur calcium-binding domain-containing protein</fullName>
    </submittedName>
</protein>
<evidence type="ECO:0000256" key="3">
    <source>
        <dbReference type="SAM" id="SignalP"/>
    </source>
</evidence>
<feature type="compositionally biased region" description="Low complexity" evidence="1">
    <location>
        <begin position="71"/>
        <end position="86"/>
    </location>
</feature>
<dbReference type="InterPro" id="IPR008613">
    <property type="entry name" value="Excalibur_Ca-bd_domain"/>
</dbReference>
<evidence type="ECO:0000259" key="4">
    <source>
        <dbReference type="SMART" id="SM00894"/>
    </source>
</evidence>
<accession>A0ABU2NX79</accession>
<keyword evidence="6" id="KW-1185">Reference proteome</keyword>
<reference evidence="6" key="1">
    <citation type="submission" date="2023-07" db="EMBL/GenBank/DDBJ databases">
        <title>30 novel species of actinomycetes from the DSMZ collection.</title>
        <authorList>
            <person name="Nouioui I."/>
        </authorList>
    </citation>
    <scope>NUCLEOTIDE SEQUENCE [LARGE SCALE GENOMIC DNA]</scope>
    <source>
        <strain evidence="6">DSM 42041</strain>
    </source>
</reference>
<keyword evidence="3" id="KW-0732">Signal</keyword>
<dbReference type="EMBL" id="JAVREQ010000024">
    <property type="protein sequence ID" value="MDT0381590.1"/>
    <property type="molecule type" value="Genomic_DNA"/>
</dbReference>
<keyword evidence="2" id="KW-1133">Transmembrane helix</keyword>
<comment type="caution">
    <text evidence="5">The sequence shown here is derived from an EMBL/GenBank/DDBJ whole genome shotgun (WGS) entry which is preliminary data.</text>
</comment>
<dbReference type="SMART" id="SM00894">
    <property type="entry name" value="Excalibur"/>
    <property type="match status" value="1"/>
</dbReference>
<feature type="signal peptide" evidence="3">
    <location>
        <begin position="1"/>
        <end position="26"/>
    </location>
</feature>
<proteinExistence type="predicted"/>
<name>A0ABU2NX79_9ACTN</name>
<keyword evidence="2" id="KW-0472">Membrane</keyword>
<feature type="region of interest" description="Disordered" evidence="1">
    <location>
        <begin position="66"/>
        <end position="145"/>
    </location>
</feature>
<feature type="compositionally biased region" description="Pro residues" evidence="1">
    <location>
        <begin position="106"/>
        <end position="123"/>
    </location>
</feature>
<evidence type="ECO:0000313" key="6">
    <source>
        <dbReference type="Proteomes" id="UP001183414"/>
    </source>
</evidence>
<sequence>MHLRTAAATAVLACTALLPAVGAAHAQPGGQDKDCSDFETQLEAQQVLDGDPLDFFRLDTDEDGIACESLPGTPVAASTSPSASALPNPPASTPGAPAPTTATPTTTPPTAPTLTPTAPPPSTVRPSGAPPAGVGGTADARDGGAGAVLPLGLGLTAAAVAGGVLALARRRGRG</sequence>
<dbReference type="Pfam" id="PF05901">
    <property type="entry name" value="Excalibur"/>
    <property type="match status" value="1"/>
</dbReference>